<dbReference type="PANTHER" id="PTHR14619:SF3">
    <property type="entry name" value="PROTEIN NDNF"/>
    <property type="match status" value="1"/>
</dbReference>
<evidence type="ECO:0000259" key="10">
    <source>
        <dbReference type="Pfam" id="PF19433"/>
    </source>
</evidence>
<keyword evidence="12" id="KW-1185">Reference proteome</keyword>
<dbReference type="Pfam" id="PF19433">
    <property type="entry name" value="NDNF_C"/>
    <property type="match status" value="1"/>
</dbReference>
<dbReference type="EMBL" id="JBEHCU010010180">
    <property type="protein sequence ID" value="KAL1378665.1"/>
    <property type="molecule type" value="Genomic_DNA"/>
</dbReference>
<feature type="domain" description="Protein NDNF C-terminal" evidence="10">
    <location>
        <begin position="943"/>
        <end position="1108"/>
    </location>
</feature>
<keyword evidence="7" id="KW-1133">Transmembrane helix</keyword>
<feature type="domain" description="Neuron-derived neurotrophic factor first Fn(III)" evidence="9">
    <location>
        <begin position="747"/>
        <end position="859"/>
    </location>
</feature>
<organism evidence="11 12">
    <name type="scientific">Culex pipiens pipiens</name>
    <name type="common">Northern house mosquito</name>
    <dbReference type="NCBI Taxonomy" id="38569"/>
    <lineage>
        <taxon>Eukaryota</taxon>
        <taxon>Metazoa</taxon>
        <taxon>Ecdysozoa</taxon>
        <taxon>Arthropoda</taxon>
        <taxon>Hexapoda</taxon>
        <taxon>Insecta</taxon>
        <taxon>Pterygota</taxon>
        <taxon>Neoptera</taxon>
        <taxon>Endopterygota</taxon>
        <taxon>Diptera</taxon>
        <taxon>Nematocera</taxon>
        <taxon>Culicoidea</taxon>
        <taxon>Culicidae</taxon>
        <taxon>Culicinae</taxon>
        <taxon>Culicini</taxon>
        <taxon>Culex</taxon>
        <taxon>Culex</taxon>
    </lineage>
</organism>
<dbReference type="Gene3D" id="1.10.287.70">
    <property type="match status" value="1"/>
</dbReference>
<evidence type="ECO:0000313" key="12">
    <source>
        <dbReference type="Proteomes" id="UP001562425"/>
    </source>
</evidence>
<feature type="transmembrane region" description="Helical" evidence="7">
    <location>
        <begin position="373"/>
        <end position="393"/>
    </location>
</feature>
<sequence length="1170" mass="134048">MQWPRLIFLLGSTALILTTDGIVYVRTKNERGPTAIQAGINCLELLTGAYFYPTESVQIQNIVVFHLHNLSSPSREIELGFLQNHHTGYHEDLDGQKTQHFQLKMMSDKLPRSSIRQQAFIDYKLIDYYVIVVDEFEKLERAMSYISLAYAFNPRGKYVVLYNNPNNRDLDDRFALEALNFMFIKHHSVNVLVAFAIDMMSYAVHTGDPYHGTRMDCGRMKTLKIATVQNGTFRNEALAMEMIRMSKVPPEMESCTFLFCTREAAPFINAGCETGLEIQIMHLLQESMKFNVNVSCSTMERGELEDDGVTWSDLLGLMRNDECDLIAGAFYPDYDVHADFAATTLYLQDYYTWFVQTAGLQSRWKVLLDIFEISTWELFALVLFVCSLTWFLLGTALPELRPHKCFSTCILNTWCVFLGISTNNRPNSNSLRIFFVALALYSINVTTIYTSQLINVFTSPPREHQIDTIEEILNMTTPIGGRMEYEDWFENADEDDLRVSARYSNSDEFQPSEANMRAVAKGRRVILASRAYVRNSHYYGEVHGLTKDVFATQIEMIMEKGFPLLPKFNRIISNLNDMGITGKLFQDFIFNVTILHKIHDIISPDEDDDLELPPNEIVLTLDHMQSAFSTFMMGIVVSCVAYVIHLAETDPLSIVVTPSCRPSGVGEIRWTVVFNETEILGTYNALNHSSFELSCATRGIYHVWVESKGCTAEIYYNTRSLVDLWPMLNRTLSPIKIHQHPRRQQFLVKWEKSKFDIHAMHYCLVVSRDRPQRTLCQALANSAFGSRCGMSTFEILQRMSVEEEKKIPQDVQTTIACTSSRTKQMIKGLKPNTTYFLEVFAIHTHKQNLSYLLGATMIHVNRTRPTQLIEGKLAIGKLSTLGGLALFSFKIPKKSPKNTTLKLMVTPCIGTVNVEIFRKKRQAIKPIIDVYYPRVITIEHAVPGERYQIQITEADEHYRTNRIQIVASTKDEFLNMPQLPDNTTVVEVTQLRTCHATTIAWYSSPDKRKIRYCTYIFKQHTKHQHYSNVKMPSYCELENRDIYQHPQLQQTHCIFSDQANHTEPVPMSMSISNLAPAHYYLIFVTASLGGSGGSLPYRSARVKTHPYCRESAQQPSGKSQQLRTGPFAKKQQQQPRGHLKGGASSHHKPLPQERRNNRLKRNRDEEEDQR</sequence>
<dbReference type="SUPFAM" id="SSF53850">
    <property type="entry name" value="Periplasmic binding protein-like II"/>
    <property type="match status" value="1"/>
</dbReference>
<dbReference type="InterPro" id="IPR045805">
    <property type="entry name" value="NDNF_C"/>
</dbReference>
<keyword evidence="5" id="KW-0325">Glycoprotein</keyword>
<feature type="signal peptide" evidence="8">
    <location>
        <begin position="1"/>
        <end position="21"/>
    </location>
</feature>
<keyword evidence="4" id="KW-0677">Repeat</keyword>
<keyword evidence="3 8" id="KW-0732">Signal</keyword>
<evidence type="ECO:0000313" key="11">
    <source>
        <dbReference type="EMBL" id="KAL1378665.1"/>
    </source>
</evidence>
<evidence type="ECO:0000256" key="5">
    <source>
        <dbReference type="ARBA" id="ARBA00023180"/>
    </source>
</evidence>
<evidence type="ECO:0000256" key="8">
    <source>
        <dbReference type="SAM" id="SignalP"/>
    </source>
</evidence>
<comment type="subcellular location">
    <subcellularLocation>
        <location evidence="1">Secreted</location>
    </subcellularLocation>
</comment>
<feature type="region of interest" description="Disordered" evidence="6">
    <location>
        <begin position="1106"/>
        <end position="1170"/>
    </location>
</feature>
<keyword evidence="7" id="KW-0812">Transmembrane</keyword>
<evidence type="ECO:0000256" key="1">
    <source>
        <dbReference type="ARBA" id="ARBA00004613"/>
    </source>
</evidence>
<accession>A0ABD1CQH6</accession>
<evidence type="ECO:0000259" key="9">
    <source>
        <dbReference type="Pfam" id="PF10179"/>
    </source>
</evidence>
<dbReference type="InterPro" id="IPR055271">
    <property type="entry name" value="NDNF_Fn(III)_1"/>
</dbReference>
<dbReference type="Pfam" id="PF10179">
    <property type="entry name" value="NDNF"/>
    <property type="match status" value="1"/>
</dbReference>
<name>A0ABD1CQH6_CULPP</name>
<proteinExistence type="predicted"/>
<evidence type="ECO:0000256" key="3">
    <source>
        <dbReference type="ARBA" id="ARBA00022729"/>
    </source>
</evidence>
<reference evidence="11 12" key="1">
    <citation type="submission" date="2024-05" db="EMBL/GenBank/DDBJ databases">
        <title>Culex pipiens pipiens assembly and annotation.</title>
        <authorList>
            <person name="Alout H."/>
            <person name="Durand T."/>
        </authorList>
    </citation>
    <scope>NUCLEOTIDE SEQUENCE [LARGE SCALE GENOMIC DNA]</scope>
    <source>
        <strain evidence="11">HA-2024</strain>
        <tissue evidence="11">Whole body</tissue>
    </source>
</reference>
<feature type="compositionally biased region" description="Polar residues" evidence="6">
    <location>
        <begin position="1111"/>
        <end position="1123"/>
    </location>
</feature>
<dbReference type="PANTHER" id="PTHR14619">
    <property type="entry name" value="NEURON-DERIVED NEUROTROPHIC FACTOR"/>
    <property type="match status" value="1"/>
</dbReference>
<feature type="transmembrane region" description="Helical" evidence="7">
    <location>
        <begin position="433"/>
        <end position="457"/>
    </location>
</feature>
<evidence type="ECO:0000256" key="6">
    <source>
        <dbReference type="SAM" id="MobiDB-lite"/>
    </source>
</evidence>
<keyword evidence="7" id="KW-0472">Membrane</keyword>
<protein>
    <submittedName>
        <fullName evidence="11">Uncharacterized protein</fullName>
    </submittedName>
</protein>
<dbReference type="InterPro" id="IPR019326">
    <property type="entry name" value="NDNF"/>
</dbReference>
<comment type="caution">
    <text evidence="11">The sequence shown here is derived from an EMBL/GenBank/DDBJ whole genome shotgun (WGS) entry which is preliminary data.</text>
</comment>
<gene>
    <name evidence="11" type="ORF">pipiens_003940</name>
</gene>
<evidence type="ECO:0000256" key="7">
    <source>
        <dbReference type="SAM" id="Phobius"/>
    </source>
</evidence>
<feature type="chain" id="PRO_5044783222" evidence="8">
    <location>
        <begin position="22"/>
        <end position="1170"/>
    </location>
</feature>
<dbReference type="Gene3D" id="3.40.190.10">
    <property type="entry name" value="Periplasmic binding protein-like II"/>
    <property type="match status" value="1"/>
</dbReference>
<evidence type="ECO:0000256" key="2">
    <source>
        <dbReference type="ARBA" id="ARBA00022525"/>
    </source>
</evidence>
<keyword evidence="2" id="KW-0964">Secreted</keyword>
<dbReference type="GO" id="GO:0005576">
    <property type="term" value="C:extracellular region"/>
    <property type="evidence" value="ECO:0007669"/>
    <property type="project" value="UniProtKB-SubCell"/>
</dbReference>
<dbReference type="AlphaFoldDB" id="A0ABD1CQH6"/>
<evidence type="ECO:0000256" key="4">
    <source>
        <dbReference type="ARBA" id="ARBA00022737"/>
    </source>
</evidence>
<dbReference type="Proteomes" id="UP001562425">
    <property type="component" value="Unassembled WGS sequence"/>
</dbReference>